<sequence length="490" mass="56808">MNKTIEKLIIEKDIRRQLTILSLLESGKIGLTYGEISIKLNCSKRTVLNDFEKIRGLLPENWEIETTRKSGLYLKKCPYEPMAILYEKVLNQSPMVEILKGLLVNKQCSIGEWSEVLHIGEDTTKKYFKKLNTILLEFDLTIHPSKLIIEGDEINIRYFYSRLLFSSSEIVSVRKENSVTFRLFQEFFEAILEKQRFQIDLAVSWSYIIAKRLECDLQIGLYSDSDLSLFYKESFLKYEKPLNKLLNSLKLENNISLCREEQEFLFIVLLEASLSSEVVVDEHPSIFNNATRKMLECCMDFSAAVCRNTSLKGIEKEYGEHCYQLLNTKVVLGKVSKLLQKTEEGISLEVEASYGDWLDVIKGNSKLLPSDLITEISYFEDLMIELTLLLIACQSQHQQDKKIVVLAVNSYPIWLQFVRENLEVNLNRSIEFVDFCDKPSAINEIILLQPDVVITNQKLDFPKELLCIWISKVPSFIEMQQVIEKVHRLM</sequence>
<dbReference type="Gene3D" id="1.10.10.10">
    <property type="entry name" value="Winged helix-like DNA-binding domain superfamily/Winged helix DNA-binding domain"/>
    <property type="match status" value="1"/>
</dbReference>
<keyword evidence="1" id="KW-0805">Transcription regulation</keyword>
<evidence type="ECO:0000259" key="3">
    <source>
        <dbReference type="Pfam" id="PF05043"/>
    </source>
</evidence>
<evidence type="ECO:0000256" key="2">
    <source>
        <dbReference type="ARBA" id="ARBA00023163"/>
    </source>
</evidence>
<keyword evidence="2" id="KW-0804">Transcription</keyword>
<accession>A0A0R2I4I2</accession>
<feature type="domain" description="M protein trans-acting positive regulator (MGA) HTH" evidence="4">
    <location>
        <begin position="11"/>
        <end position="68"/>
    </location>
</feature>
<evidence type="ECO:0000313" key="6">
    <source>
        <dbReference type="Proteomes" id="UP000051658"/>
    </source>
</evidence>
<dbReference type="PANTHER" id="PTHR30185:SF18">
    <property type="entry name" value="TRANSCRIPTIONAL REGULATOR MTLR"/>
    <property type="match status" value="1"/>
</dbReference>
<dbReference type="InterPro" id="IPR013199">
    <property type="entry name" value="HTH_Mga_DNA-bd_dom"/>
</dbReference>
<evidence type="ECO:0000259" key="4">
    <source>
        <dbReference type="Pfam" id="PF08280"/>
    </source>
</evidence>
<dbReference type="InterPro" id="IPR036388">
    <property type="entry name" value="WH-like_DNA-bd_sf"/>
</dbReference>
<evidence type="ECO:0008006" key="7">
    <source>
        <dbReference type="Google" id="ProtNLM"/>
    </source>
</evidence>
<evidence type="ECO:0000313" key="5">
    <source>
        <dbReference type="EMBL" id="KRN56724.1"/>
    </source>
</evidence>
<protein>
    <recommendedName>
        <fullName evidence="7">Mga helix-turn-helix domain-containing protein</fullName>
    </recommendedName>
</protein>
<name>A0A0R2I4I2_CARDV</name>
<dbReference type="eggNOG" id="COG3711">
    <property type="taxonomic scope" value="Bacteria"/>
</dbReference>
<proteinExistence type="predicted"/>
<dbReference type="GeneID" id="89590047"/>
<gene>
    <name evidence="5" type="ORF">IV74_GL000972</name>
</gene>
<dbReference type="PATRIC" id="fig|1449336.4.peg.993"/>
<dbReference type="Proteomes" id="UP000051658">
    <property type="component" value="Unassembled WGS sequence"/>
</dbReference>
<evidence type="ECO:0000256" key="1">
    <source>
        <dbReference type="ARBA" id="ARBA00023015"/>
    </source>
</evidence>
<dbReference type="EMBL" id="JQBS01000024">
    <property type="protein sequence ID" value="KRN56724.1"/>
    <property type="molecule type" value="Genomic_DNA"/>
</dbReference>
<dbReference type="Pfam" id="PF08280">
    <property type="entry name" value="HTH_Mga"/>
    <property type="match status" value="1"/>
</dbReference>
<dbReference type="AlphaFoldDB" id="A0A0R2I4I2"/>
<dbReference type="RefSeq" id="WP_034572843.1">
    <property type="nucleotide sequence ID" value="NZ_JQBS01000024.1"/>
</dbReference>
<dbReference type="Pfam" id="PF05043">
    <property type="entry name" value="Mga"/>
    <property type="match status" value="1"/>
</dbReference>
<keyword evidence="6" id="KW-1185">Reference proteome</keyword>
<comment type="caution">
    <text evidence="5">The sequence shown here is derived from an EMBL/GenBank/DDBJ whole genome shotgun (WGS) entry which is preliminary data.</text>
</comment>
<dbReference type="InterPro" id="IPR007737">
    <property type="entry name" value="Mga_HTH"/>
</dbReference>
<dbReference type="PANTHER" id="PTHR30185">
    <property type="entry name" value="CRYPTIC BETA-GLUCOSIDE BGL OPERON ANTITERMINATOR"/>
    <property type="match status" value="1"/>
</dbReference>
<organism evidence="5 6">
    <name type="scientific">Carnobacterium divergens DSM 20623</name>
    <dbReference type="NCBI Taxonomy" id="1449336"/>
    <lineage>
        <taxon>Bacteria</taxon>
        <taxon>Bacillati</taxon>
        <taxon>Bacillota</taxon>
        <taxon>Bacilli</taxon>
        <taxon>Lactobacillales</taxon>
        <taxon>Carnobacteriaceae</taxon>
        <taxon>Carnobacterium</taxon>
    </lineage>
</organism>
<feature type="domain" description="Mga helix-turn-helix" evidence="3">
    <location>
        <begin position="84"/>
        <end position="163"/>
    </location>
</feature>
<reference evidence="5 6" key="1">
    <citation type="journal article" date="2015" name="Genome Announc.">
        <title>Expanding the biotechnology potential of lactobacilli through comparative genomics of 213 strains and associated genera.</title>
        <authorList>
            <person name="Sun Z."/>
            <person name="Harris H.M."/>
            <person name="McCann A."/>
            <person name="Guo C."/>
            <person name="Argimon S."/>
            <person name="Zhang W."/>
            <person name="Yang X."/>
            <person name="Jeffery I.B."/>
            <person name="Cooney J.C."/>
            <person name="Kagawa T.F."/>
            <person name="Liu W."/>
            <person name="Song Y."/>
            <person name="Salvetti E."/>
            <person name="Wrobel A."/>
            <person name="Rasinkangas P."/>
            <person name="Parkhill J."/>
            <person name="Rea M.C."/>
            <person name="O'Sullivan O."/>
            <person name="Ritari J."/>
            <person name="Douillard F.P."/>
            <person name="Paul Ross R."/>
            <person name="Yang R."/>
            <person name="Briner A.E."/>
            <person name="Felis G.E."/>
            <person name="de Vos W.M."/>
            <person name="Barrangou R."/>
            <person name="Klaenhammer T.R."/>
            <person name="Caufield P.W."/>
            <person name="Cui Y."/>
            <person name="Zhang H."/>
            <person name="O'Toole P.W."/>
        </authorList>
    </citation>
    <scope>NUCLEOTIDE SEQUENCE [LARGE SCALE GENOMIC DNA]</scope>
    <source>
        <strain evidence="5 6">DSM 20623</strain>
    </source>
</reference>
<dbReference type="InterPro" id="IPR050661">
    <property type="entry name" value="BglG_antiterminators"/>
</dbReference>